<dbReference type="AlphaFoldDB" id="G4TYA6"/>
<evidence type="ECO:0000313" key="2">
    <source>
        <dbReference type="EMBL" id="CCA76299.1"/>
    </source>
</evidence>
<dbReference type="OrthoDB" id="2269034at2759"/>
<dbReference type="PROSITE" id="PS50181">
    <property type="entry name" value="FBOX"/>
    <property type="match status" value="1"/>
</dbReference>
<comment type="caution">
    <text evidence="2">The sequence shown here is derived from an EMBL/GenBank/DDBJ whole genome shotgun (WGS) entry which is preliminary data.</text>
</comment>
<dbReference type="Gene3D" id="1.20.1280.50">
    <property type="match status" value="1"/>
</dbReference>
<evidence type="ECO:0000259" key="1">
    <source>
        <dbReference type="PROSITE" id="PS50181"/>
    </source>
</evidence>
<dbReference type="CDD" id="cd09917">
    <property type="entry name" value="F-box_SF"/>
    <property type="match status" value="1"/>
</dbReference>
<dbReference type="HOGENOM" id="CLU_897462_0_0_1"/>
<dbReference type="InterPro" id="IPR001810">
    <property type="entry name" value="F-box_dom"/>
</dbReference>
<proteinExistence type="predicted"/>
<dbReference type="InterPro" id="IPR036047">
    <property type="entry name" value="F-box-like_dom_sf"/>
</dbReference>
<accession>G4TYA6</accession>
<feature type="domain" description="F-box" evidence="1">
    <location>
        <begin position="1"/>
        <end position="47"/>
    </location>
</feature>
<dbReference type="InParanoid" id="G4TYA6"/>
<dbReference type="SUPFAM" id="SSF81383">
    <property type="entry name" value="F-box domain"/>
    <property type="match status" value="1"/>
</dbReference>
<dbReference type="Pfam" id="PF12937">
    <property type="entry name" value="F-box-like"/>
    <property type="match status" value="1"/>
</dbReference>
<dbReference type="EMBL" id="CAFZ01000687">
    <property type="protein sequence ID" value="CCA76299.1"/>
    <property type="molecule type" value="Genomic_DNA"/>
</dbReference>
<reference evidence="2 3" key="1">
    <citation type="journal article" date="2011" name="PLoS Pathog.">
        <title>Endophytic Life Strategies Decoded by Genome and Transcriptome Analyses of the Mutualistic Root Symbiont Piriformospora indica.</title>
        <authorList>
            <person name="Zuccaro A."/>
            <person name="Lahrmann U."/>
            <person name="Guldener U."/>
            <person name="Langen G."/>
            <person name="Pfiffi S."/>
            <person name="Biedenkopf D."/>
            <person name="Wong P."/>
            <person name="Samans B."/>
            <person name="Grimm C."/>
            <person name="Basiewicz M."/>
            <person name="Murat C."/>
            <person name="Martin F."/>
            <person name="Kogel K.H."/>
        </authorList>
    </citation>
    <scope>NUCLEOTIDE SEQUENCE [LARGE SCALE GENOMIC DNA]</scope>
    <source>
        <strain evidence="2 3">DSM 11827</strain>
    </source>
</reference>
<name>G4TYA6_SERID</name>
<organism evidence="2 3">
    <name type="scientific">Serendipita indica (strain DSM 11827)</name>
    <name type="common">Root endophyte fungus</name>
    <name type="synonym">Piriformospora indica</name>
    <dbReference type="NCBI Taxonomy" id="1109443"/>
    <lineage>
        <taxon>Eukaryota</taxon>
        <taxon>Fungi</taxon>
        <taxon>Dikarya</taxon>
        <taxon>Basidiomycota</taxon>
        <taxon>Agaricomycotina</taxon>
        <taxon>Agaricomycetes</taxon>
        <taxon>Sebacinales</taxon>
        <taxon>Serendipitaceae</taxon>
        <taxon>Serendipita</taxon>
    </lineage>
</organism>
<gene>
    <name evidence="2" type="ORF">PIIN_10294</name>
</gene>
<protein>
    <recommendedName>
        <fullName evidence="1">F-box domain-containing protein</fullName>
    </recommendedName>
</protein>
<dbReference type="Proteomes" id="UP000007148">
    <property type="component" value="Unassembled WGS sequence"/>
</dbReference>
<evidence type="ECO:0000313" key="3">
    <source>
        <dbReference type="Proteomes" id="UP000007148"/>
    </source>
</evidence>
<keyword evidence="3" id="KW-1185">Reference proteome</keyword>
<sequence length="310" mass="35138">MLPSELLLEIFAHYLCTSGHQAIANLLLVCKRWARLVMNSPQIWARIEVELHIGRDEDYLDPLRAYVAACMKWSRGLPLPVALEFETVDKAVNRIHQLVNKSTTHFEKQDLHVRDMFYLRKLMNISCRATKSKSTLRPLSDMMGPHGLGIARWRDFTVILPDHPLDDVVHDQFRFPAPNITNLSVQSIHGYSELPSSFPAGVSLEVKDCDSLSCLQVNLNLLQRLLLFYEQALHTLGILSACRALQILEIDTNRGDSHDDSESMGSSQEIFLPNLRNLTLGGAFDPFSTHMIKFPALEKVTSYLVDGWDV</sequence>